<protein>
    <submittedName>
        <fullName evidence="2">GH23</fullName>
        <ecNumber evidence="2">3.2.1.-</ecNumber>
    </submittedName>
</protein>
<accession>A0A6J4SGZ9</accession>
<sequence>GLPRRHHPPSPAARDRRRPERAPAPPGAPPAPARSRGGRAARLRDGRADVAVARPRRRPGRPAARARRRDPRAGGREGPRPGAGRRCDLHRVAIPRPDVSGRRQGAHADHAGHRRLHRAQVRRQRLRAGRPGHAGDQHRLRMLVPALPARPLPREHGAGPGRLQRGRGQGRRVGPGRAESRRALPGGRSHPVPRDARLRPAGRGGAPRLSPRVLARAGPL</sequence>
<dbReference type="AlphaFoldDB" id="A0A6J4SGZ9"/>
<feature type="non-terminal residue" evidence="2">
    <location>
        <position position="220"/>
    </location>
</feature>
<evidence type="ECO:0000256" key="1">
    <source>
        <dbReference type="SAM" id="MobiDB-lite"/>
    </source>
</evidence>
<dbReference type="GO" id="GO:0016798">
    <property type="term" value="F:hydrolase activity, acting on glycosyl bonds"/>
    <property type="evidence" value="ECO:0007669"/>
    <property type="project" value="UniProtKB-KW"/>
</dbReference>
<keyword evidence="2" id="KW-0326">Glycosidase</keyword>
<feature type="compositionally biased region" description="Basic residues" evidence="1">
    <location>
        <begin position="112"/>
        <end position="130"/>
    </location>
</feature>
<dbReference type="EMBL" id="CADCVP010000151">
    <property type="protein sequence ID" value="CAA9492098.1"/>
    <property type="molecule type" value="Genomic_DNA"/>
</dbReference>
<gene>
    <name evidence="2" type="ORF">AVDCRST_MAG69-1417</name>
</gene>
<dbReference type="EC" id="3.2.1.-" evidence="2"/>
<proteinExistence type="predicted"/>
<feature type="compositionally biased region" description="Basic residues" evidence="1">
    <location>
        <begin position="54"/>
        <end position="70"/>
    </location>
</feature>
<organism evidence="2">
    <name type="scientific">uncultured Solirubrobacteraceae bacterium</name>
    <dbReference type="NCBI Taxonomy" id="1162706"/>
    <lineage>
        <taxon>Bacteria</taxon>
        <taxon>Bacillati</taxon>
        <taxon>Actinomycetota</taxon>
        <taxon>Thermoleophilia</taxon>
        <taxon>Solirubrobacterales</taxon>
        <taxon>Solirubrobacteraceae</taxon>
        <taxon>environmental samples</taxon>
    </lineage>
</organism>
<feature type="region of interest" description="Disordered" evidence="1">
    <location>
        <begin position="1"/>
        <end position="220"/>
    </location>
</feature>
<reference evidence="2" key="1">
    <citation type="submission" date="2020-02" db="EMBL/GenBank/DDBJ databases">
        <authorList>
            <person name="Meier V. D."/>
        </authorList>
    </citation>
    <scope>NUCLEOTIDE SEQUENCE</scope>
    <source>
        <strain evidence="2">AVDCRST_MAG69</strain>
    </source>
</reference>
<feature type="compositionally biased region" description="Basic and acidic residues" evidence="1">
    <location>
        <begin position="71"/>
        <end position="91"/>
    </location>
</feature>
<name>A0A6J4SGZ9_9ACTN</name>
<feature type="compositionally biased region" description="Pro residues" evidence="1">
    <location>
        <begin position="22"/>
        <end position="32"/>
    </location>
</feature>
<evidence type="ECO:0000313" key="2">
    <source>
        <dbReference type="EMBL" id="CAA9492098.1"/>
    </source>
</evidence>
<feature type="non-terminal residue" evidence="2">
    <location>
        <position position="1"/>
    </location>
</feature>
<keyword evidence="2" id="KW-0378">Hydrolase</keyword>